<name>A0A0A9CG56_ARUDO</name>
<proteinExistence type="predicted"/>
<reference evidence="1" key="1">
    <citation type="submission" date="2014-09" db="EMBL/GenBank/DDBJ databases">
        <authorList>
            <person name="Magalhaes I.L.F."/>
            <person name="Oliveira U."/>
            <person name="Santos F.R."/>
            <person name="Vidigal T.H.D.A."/>
            <person name="Brescovit A.D."/>
            <person name="Santos A.J."/>
        </authorList>
    </citation>
    <scope>NUCLEOTIDE SEQUENCE</scope>
    <source>
        <tissue evidence="1">Shoot tissue taken approximately 20 cm above the soil surface</tissue>
    </source>
</reference>
<protein>
    <submittedName>
        <fullName evidence="1">Uncharacterized protein</fullName>
    </submittedName>
</protein>
<sequence>MYLKMLRRIQNEVHVLDATNYNHRVMVA</sequence>
<evidence type="ECO:0000313" key="1">
    <source>
        <dbReference type="EMBL" id="JAD73443.1"/>
    </source>
</evidence>
<dbReference type="AlphaFoldDB" id="A0A0A9CG56"/>
<reference evidence="1" key="2">
    <citation type="journal article" date="2015" name="Data Brief">
        <title>Shoot transcriptome of the giant reed, Arundo donax.</title>
        <authorList>
            <person name="Barrero R.A."/>
            <person name="Guerrero F.D."/>
            <person name="Moolhuijzen P."/>
            <person name="Goolsby J.A."/>
            <person name="Tidwell J."/>
            <person name="Bellgard S.E."/>
            <person name="Bellgard M.I."/>
        </authorList>
    </citation>
    <scope>NUCLEOTIDE SEQUENCE</scope>
    <source>
        <tissue evidence="1">Shoot tissue taken approximately 20 cm above the soil surface</tissue>
    </source>
</reference>
<dbReference type="EMBL" id="GBRH01224452">
    <property type="protein sequence ID" value="JAD73443.1"/>
    <property type="molecule type" value="Transcribed_RNA"/>
</dbReference>
<organism evidence="1">
    <name type="scientific">Arundo donax</name>
    <name type="common">Giant reed</name>
    <name type="synonym">Donax arundinaceus</name>
    <dbReference type="NCBI Taxonomy" id="35708"/>
    <lineage>
        <taxon>Eukaryota</taxon>
        <taxon>Viridiplantae</taxon>
        <taxon>Streptophyta</taxon>
        <taxon>Embryophyta</taxon>
        <taxon>Tracheophyta</taxon>
        <taxon>Spermatophyta</taxon>
        <taxon>Magnoliopsida</taxon>
        <taxon>Liliopsida</taxon>
        <taxon>Poales</taxon>
        <taxon>Poaceae</taxon>
        <taxon>PACMAD clade</taxon>
        <taxon>Arundinoideae</taxon>
        <taxon>Arundineae</taxon>
        <taxon>Arundo</taxon>
    </lineage>
</organism>
<accession>A0A0A9CG56</accession>